<evidence type="ECO:0000256" key="7">
    <source>
        <dbReference type="RuleBase" id="RU363032"/>
    </source>
</evidence>
<protein>
    <submittedName>
        <fullName evidence="9">Sugar ABC transporter permease</fullName>
    </submittedName>
</protein>
<evidence type="ECO:0000256" key="4">
    <source>
        <dbReference type="ARBA" id="ARBA00022692"/>
    </source>
</evidence>
<name>A0A2T2WYP6_SULTH</name>
<evidence type="ECO:0000256" key="2">
    <source>
        <dbReference type="ARBA" id="ARBA00022448"/>
    </source>
</evidence>
<keyword evidence="3" id="KW-1003">Cell membrane</keyword>
<gene>
    <name evidence="9" type="ORF">C7B47_08440</name>
</gene>
<dbReference type="PROSITE" id="PS50928">
    <property type="entry name" value="ABC_TM1"/>
    <property type="match status" value="1"/>
</dbReference>
<dbReference type="CDD" id="cd06261">
    <property type="entry name" value="TM_PBP2"/>
    <property type="match status" value="1"/>
</dbReference>
<keyword evidence="6 7" id="KW-0472">Membrane</keyword>
<dbReference type="GO" id="GO:0005886">
    <property type="term" value="C:plasma membrane"/>
    <property type="evidence" value="ECO:0007669"/>
    <property type="project" value="UniProtKB-SubCell"/>
</dbReference>
<dbReference type="InterPro" id="IPR035906">
    <property type="entry name" value="MetI-like_sf"/>
</dbReference>
<evidence type="ECO:0000259" key="8">
    <source>
        <dbReference type="PROSITE" id="PS50928"/>
    </source>
</evidence>
<feature type="transmembrane region" description="Helical" evidence="7">
    <location>
        <begin position="12"/>
        <end position="35"/>
    </location>
</feature>
<dbReference type="EMBL" id="PXYX01000013">
    <property type="protein sequence ID" value="PSR27370.1"/>
    <property type="molecule type" value="Genomic_DNA"/>
</dbReference>
<feature type="transmembrane region" description="Helical" evidence="7">
    <location>
        <begin position="142"/>
        <end position="162"/>
    </location>
</feature>
<evidence type="ECO:0000256" key="5">
    <source>
        <dbReference type="ARBA" id="ARBA00022989"/>
    </source>
</evidence>
<evidence type="ECO:0000313" key="10">
    <source>
        <dbReference type="Proteomes" id="UP000242705"/>
    </source>
</evidence>
<accession>A0A2T2WYP6</accession>
<sequence length="280" mass="31901">MVGSQPRGIGGWILRAFYLLLLTIGAFVMIIPFLWSVSTALKPLGESVAFPPIWWPHPIMWNNFVITWKIVPLARWFFNSLLVAFIVVFGNLIFDSLAGYALARIRFKGRSLIFLSIISMLMIPFQAIMLPTYILLRDLGLINTYWGMILPTIISAMGVFLMRQAFLGIPAEIDEAAIIDGASRWRMFWQIALPMVKPNLLTLALLTFMGSWNNFLLPLLVANNPKLWTLPLGMVMFQQQYFTNWPYLMASVVMATIPTAILFLVFQRWFVEGISTTGIR</sequence>
<evidence type="ECO:0000256" key="1">
    <source>
        <dbReference type="ARBA" id="ARBA00004651"/>
    </source>
</evidence>
<dbReference type="Pfam" id="PF00528">
    <property type="entry name" value="BPD_transp_1"/>
    <property type="match status" value="1"/>
</dbReference>
<comment type="similarity">
    <text evidence="7">Belongs to the binding-protein-dependent transport system permease family.</text>
</comment>
<evidence type="ECO:0000256" key="3">
    <source>
        <dbReference type="ARBA" id="ARBA00022475"/>
    </source>
</evidence>
<comment type="subcellular location">
    <subcellularLocation>
        <location evidence="1 7">Cell membrane</location>
        <topology evidence="1 7">Multi-pass membrane protein</topology>
    </subcellularLocation>
</comment>
<proteinExistence type="inferred from homology"/>
<dbReference type="Gene3D" id="1.10.3720.10">
    <property type="entry name" value="MetI-like"/>
    <property type="match status" value="1"/>
</dbReference>
<dbReference type="InterPro" id="IPR000515">
    <property type="entry name" value="MetI-like"/>
</dbReference>
<feature type="transmembrane region" description="Helical" evidence="7">
    <location>
        <begin position="245"/>
        <end position="266"/>
    </location>
</feature>
<dbReference type="PANTHER" id="PTHR43744:SF12">
    <property type="entry name" value="ABC TRANSPORTER PERMEASE PROTEIN MG189-RELATED"/>
    <property type="match status" value="1"/>
</dbReference>
<feature type="transmembrane region" description="Helical" evidence="7">
    <location>
        <begin position="112"/>
        <end position="136"/>
    </location>
</feature>
<keyword evidence="2 7" id="KW-0813">Transport</keyword>
<dbReference type="GO" id="GO:0055085">
    <property type="term" value="P:transmembrane transport"/>
    <property type="evidence" value="ECO:0007669"/>
    <property type="project" value="InterPro"/>
</dbReference>
<reference evidence="9 10" key="1">
    <citation type="journal article" date="2014" name="BMC Genomics">
        <title>Comparison of environmental and isolate Sulfobacillus genomes reveals diverse carbon, sulfur, nitrogen, and hydrogen metabolisms.</title>
        <authorList>
            <person name="Justice N.B."/>
            <person name="Norman A."/>
            <person name="Brown C.T."/>
            <person name="Singh A."/>
            <person name="Thomas B.C."/>
            <person name="Banfield J.F."/>
        </authorList>
    </citation>
    <scope>NUCLEOTIDE SEQUENCE [LARGE SCALE GENOMIC DNA]</scope>
    <source>
        <strain evidence="9">AMDSBA5</strain>
    </source>
</reference>
<dbReference type="Proteomes" id="UP000242705">
    <property type="component" value="Unassembled WGS sequence"/>
</dbReference>
<keyword evidence="4 7" id="KW-0812">Transmembrane</keyword>
<keyword evidence="5 7" id="KW-1133">Transmembrane helix</keyword>
<feature type="domain" description="ABC transmembrane type-1" evidence="8">
    <location>
        <begin position="77"/>
        <end position="266"/>
    </location>
</feature>
<feature type="transmembrane region" description="Helical" evidence="7">
    <location>
        <begin position="76"/>
        <end position="100"/>
    </location>
</feature>
<evidence type="ECO:0000313" key="9">
    <source>
        <dbReference type="EMBL" id="PSR27370.1"/>
    </source>
</evidence>
<organism evidence="9 10">
    <name type="scientific">Sulfobacillus thermosulfidooxidans</name>
    <dbReference type="NCBI Taxonomy" id="28034"/>
    <lineage>
        <taxon>Bacteria</taxon>
        <taxon>Bacillati</taxon>
        <taxon>Bacillota</taxon>
        <taxon>Clostridia</taxon>
        <taxon>Eubacteriales</taxon>
        <taxon>Clostridiales Family XVII. Incertae Sedis</taxon>
        <taxon>Sulfobacillus</taxon>
    </lineage>
</organism>
<comment type="caution">
    <text evidence="9">The sequence shown here is derived from an EMBL/GenBank/DDBJ whole genome shotgun (WGS) entry which is preliminary data.</text>
</comment>
<dbReference type="AlphaFoldDB" id="A0A2T2WYP6"/>
<dbReference type="SUPFAM" id="SSF161098">
    <property type="entry name" value="MetI-like"/>
    <property type="match status" value="1"/>
</dbReference>
<feature type="transmembrane region" description="Helical" evidence="7">
    <location>
        <begin position="200"/>
        <end position="221"/>
    </location>
</feature>
<dbReference type="PANTHER" id="PTHR43744">
    <property type="entry name" value="ABC TRANSPORTER PERMEASE PROTEIN MG189-RELATED-RELATED"/>
    <property type="match status" value="1"/>
</dbReference>
<evidence type="ECO:0000256" key="6">
    <source>
        <dbReference type="ARBA" id="ARBA00023136"/>
    </source>
</evidence>